<reference evidence="1" key="1">
    <citation type="journal article" date="2016" name="Nat. Genet.">
        <title>A high-quality carrot genome assembly provides new insights into carotenoid accumulation and asterid genome evolution.</title>
        <authorList>
            <person name="Iorizzo M."/>
            <person name="Ellison S."/>
            <person name="Senalik D."/>
            <person name="Zeng P."/>
            <person name="Satapoomin P."/>
            <person name="Huang J."/>
            <person name="Bowman M."/>
            <person name="Iovene M."/>
            <person name="Sanseverino W."/>
            <person name="Cavagnaro P."/>
            <person name="Yildiz M."/>
            <person name="Macko-Podgorni A."/>
            <person name="Moranska E."/>
            <person name="Grzebelus E."/>
            <person name="Grzebelus D."/>
            <person name="Ashrafi H."/>
            <person name="Zheng Z."/>
            <person name="Cheng S."/>
            <person name="Spooner D."/>
            <person name="Van Deynze A."/>
            <person name="Simon P."/>
        </authorList>
    </citation>
    <scope>NUCLEOTIDE SEQUENCE [LARGE SCALE GENOMIC DNA]</scope>
    <source>
        <tissue evidence="1">Leaf</tissue>
    </source>
</reference>
<dbReference type="Gramene" id="KZM95058">
    <property type="protein sequence ID" value="KZM95058"/>
    <property type="gene ID" value="DCAR_018300"/>
</dbReference>
<dbReference type="EMBL" id="LNRQ01000005">
    <property type="protein sequence ID" value="KZM95058.1"/>
    <property type="molecule type" value="Genomic_DNA"/>
</dbReference>
<gene>
    <name evidence="1" type="ORF">DCAR_018300</name>
</gene>
<evidence type="ECO:0000313" key="1">
    <source>
        <dbReference type="EMBL" id="KZM95058.1"/>
    </source>
</evidence>
<sequence>MKVETRQHLLLILGVILLTEKCRQLVGGEASSKSWTERFTFWNRFDMSYGTIAWITKELLKAYLFYIRAVHVQRIRTEATKAAITEYIEQDQNLDIMAAKEKGKAAAKQAYRQLKHVTAPALSSLWDVFETLYVGGSFAEGVTRGIGTFLGAYAGGIYGEGKLNWIGFLVGSQLGSLAGSRIGLMIYDIGKGIQFCILLIFGQRNYYPSTYKEL</sequence>
<dbReference type="PANTHER" id="PTHR35702">
    <property type="entry name" value="EXPRESSED PROTEIN"/>
    <property type="match status" value="1"/>
</dbReference>
<comment type="caution">
    <text evidence="1">The sequence shown here is derived from an EMBL/GenBank/DDBJ whole genome shotgun (WGS) entry which is preliminary data.</text>
</comment>
<protein>
    <submittedName>
        <fullName evidence="1">Uncharacterized protein</fullName>
    </submittedName>
</protein>
<dbReference type="AlphaFoldDB" id="A0A164YYJ1"/>
<organism evidence="1">
    <name type="scientific">Daucus carota subsp. sativus</name>
    <name type="common">Carrot</name>
    <dbReference type="NCBI Taxonomy" id="79200"/>
    <lineage>
        <taxon>Eukaryota</taxon>
        <taxon>Viridiplantae</taxon>
        <taxon>Streptophyta</taxon>
        <taxon>Embryophyta</taxon>
        <taxon>Tracheophyta</taxon>
        <taxon>Spermatophyta</taxon>
        <taxon>Magnoliopsida</taxon>
        <taxon>eudicotyledons</taxon>
        <taxon>Gunneridae</taxon>
        <taxon>Pentapetalae</taxon>
        <taxon>asterids</taxon>
        <taxon>campanulids</taxon>
        <taxon>Apiales</taxon>
        <taxon>Apiaceae</taxon>
        <taxon>Apioideae</taxon>
        <taxon>Scandiceae</taxon>
        <taxon>Daucinae</taxon>
        <taxon>Daucus</taxon>
        <taxon>Daucus sect. Daucus</taxon>
    </lineage>
</organism>
<dbReference type="PANTHER" id="PTHR35702:SF2">
    <property type="match status" value="1"/>
</dbReference>
<dbReference type="STRING" id="79200.A0A164YYJ1"/>
<proteinExistence type="predicted"/>
<dbReference type="OMA" id="KTRWLGF"/>
<name>A0A164YYJ1_DAUCS</name>
<accession>A0A164YYJ1</accession>